<dbReference type="EMBL" id="JBANMG010000010">
    <property type="protein sequence ID" value="KAK6948118.1"/>
    <property type="molecule type" value="Genomic_DNA"/>
</dbReference>
<dbReference type="InterPro" id="IPR027417">
    <property type="entry name" value="P-loop_NTPase"/>
</dbReference>
<comment type="caution">
    <text evidence="3">The sequence shown here is derived from an EMBL/GenBank/DDBJ whole genome shotgun (WGS) entry which is preliminary data.</text>
</comment>
<reference evidence="3 4" key="1">
    <citation type="journal article" date="2024" name="Front Chem Biol">
        <title>Unveiling the potential of Daldinia eschscholtzii MFLUCC 19-0629 through bioactivity and bioinformatics studies for enhanced sustainable agriculture production.</title>
        <authorList>
            <person name="Brooks S."/>
            <person name="Weaver J.A."/>
            <person name="Klomchit A."/>
            <person name="Alharthi S.A."/>
            <person name="Onlamun T."/>
            <person name="Nurani R."/>
            <person name="Vong T.K."/>
            <person name="Alberti F."/>
            <person name="Greco C."/>
        </authorList>
    </citation>
    <scope>NUCLEOTIDE SEQUENCE [LARGE SCALE GENOMIC DNA]</scope>
    <source>
        <strain evidence="3">MFLUCC 19-0629</strain>
    </source>
</reference>
<gene>
    <name evidence="3" type="ORF">Daesc_009882</name>
</gene>
<dbReference type="Proteomes" id="UP001369815">
    <property type="component" value="Unassembled WGS sequence"/>
</dbReference>
<evidence type="ECO:0000313" key="3">
    <source>
        <dbReference type="EMBL" id="KAK6948118.1"/>
    </source>
</evidence>
<dbReference type="InterPro" id="IPR056073">
    <property type="entry name" value="DUF7656"/>
</dbReference>
<name>A0AAX6M6H3_9PEZI</name>
<dbReference type="Pfam" id="PF24676">
    <property type="entry name" value="DUF7656"/>
    <property type="match status" value="1"/>
</dbReference>
<accession>A0AAX6M6H3</accession>
<evidence type="ECO:0000313" key="4">
    <source>
        <dbReference type="Proteomes" id="UP001369815"/>
    </source>
</evidence>
<dbReference type="PANTHER" id="PTHR32046:SF11">
    <property type="entry name" value="IMMUNE-ASSOCIATED NUCLEOTIDE-BINDING PROTEIN 10-LIKE"/>
    <property type="match status" value="1"/>
</dbReference>
<dbReference type="Gene3D" id="3.40.50.300">
    <property type="entry name" value="P-loop containing nucleotide triphosphate hydrolases"/>
    <property type="match status" value="1"/>
</dbReference>
<dbReference type="CDD" id="cd00882">
    <property type="entry name" value="Ras_like_GTPase"/>
    <property type="match status" value="1"/>
</dbReference>
<organism evidence="3 4">
    <name type="scientific">Daldinia eschscholtzii</name>
    <dbReference type="NCBI Taxonomy" id="292717"/>
    <lineage>
        <taxon>Eukaryota</taxon>
        <taxon>Fungi</taxon>
        <taxon>Dikarya</taxon>
        <taxon>Ascomycota</taxon>
        <taxon>Pezizomycotina</taxon>
        <taxon>Sordariomycetes</taxon>
        <taxon>Xylariomycetidae</taxon>
        <taxon>Xylariales</taxon>
        <taxon>Hypoxylaceae</taxon>
        <taxon>Daldinia</taxon>
    </lineage>
</organism>
<feature type="domain" description="SNTX MACPF/CDC-like" evidence="1">
    <location>
        <begin position="13"/>
        <end position="265"/>
    </location>
</feature>
<evidence type="ECO:0008006" key="5">
    <source>
        <dbReference type="Google" id="ProtNLM"/>
    </source>
</evidence>
<dbReference type="PANTHER" id="PTHR32046">
    <property type="entry name" value="G DOMAIN-CONTAINING PROTEIN"/>
    <property type="match status" value="1"/>
</dbReference>
<proteinExistence type="predicted"/>
<dbReference type="InterPro" id="IPR056072">
    <property type="entry name" value="SNTX_MACPF/CDC-like_dom"/>
</dbReference>
<evidence type="ECO:0000259" key="1">
    <source>
        <dbReference type="Pfam" id="PF24674"/>
    </source>
</evidence>
<sequence>MYVLNTSKNGHLSRPALGEHVPFGTLYDARTDKFLSQSLLKKDGQISKESSSVPRDRPPEVKIVFSDSYQSRFDLMDIGPDLGASILARLVEPKGAGAYLNTPQQGEGILYAAIHHKVVSSREKFNVMRYRNQAAVDWEALTNPSATHFVVGIEWGVQSIVSIKHPANNSDITQGIKDQFRTEISEFQSAVETDFSTAPETPPHSPVDMPLEITMYSDIPTESGALVDSLEKARSQLSLVPTHIEKEYSNVGRPIMYTLLPIHILGLMIESEDVLGAFMTPVSSEIESRLIYLFDQFSQCYQKLRKDYEYISQHKKYCSERFRTEVETKIAKLLSTMQDFEQHYAEALTKVRSGVERESILENLCDAHINNEVSPETLINMADLQIAKIKFILDAATLGATYINSEDPVIDYIGNKDAYVFSISDTALNDSQSWNGNASLFRNLLDHKKLDAIYVISDDDGVGHVSPGACISYYEKGDIVSEDVLEEQNWLAKQCFVQCAADSLESQAVQRPLKRRLITMPCPGQNCSRSRICEWKCSKCRTPVEFGYTDKYIYCDCGRSLYENFSFRCDHSSHGGIYEKCYSQHVLSQLKNLGDSENVNILILGETGVGKSTFINAFVNYLTFKTLDEAKAEEALNWVIPCSFSTQIMDRSRPDGAIEQIKIKVGTSDDEHDGSKGASATQRTTVYPVTIGNRTIRLIDTPGIGDTRGIQYDKKNMADILTTLSSYDDLHGILILVKSNNARLTVTFNFCMKELLTHLHRSAANNMAFGFTNTRISNYTPGDTFGPLSTLIQNHSDVGLSLTTHTTYCFDSESFRYLAAFKNGITMENEEDFRRSWKHSRMETLRLVDYFKSKTPHKVQSTISLNGARQLIASLTKPMAEISALIKANIAMSEDKIKESE</sequence>
<dbReference type="AlphaFoldDB" id="A0AAX6M6H3"/>
<feature type="domain" description="DUF7656" evidence="2">
    <location>
        <begin position="397"/>
        <end position="488"/>
    </location>
</feature>
<dbReference type="PROSITE" id="PS00675">
    <property type="entry name" value="SIGMA54_INTERACT_1"/>
    <property type="match status" value="1"/>
</dbReference>
<dbReference type="SUPFAM" id="SSF52540">
    <property type="entry name" value="P-loop containing nucleoside triphosphate hydrolases"/>
    <property type="match status" value="1"/>
</dbReference>
<dbReference type="InterPro" id="IPR025662">
    <property type="entry name" value="Sigma_54_int_dom_ATP-bd_1"/>
</dbReference>
<evidence type="ECO:0000259" key="2">
    <source>
        <dbReference type="Pfam" id="PF24676"/>
    </source>
</evidence>
<dbReference type="Pfam" id="PF24674">
    <property type="entry name" value="MACPF_SNTX"/>
    <property type="match status" value="1"/>
</dbReference>
<keyword evidence="4" id="KW-1185">Reference proteome</keyword>
<protein>
    <recommendedName>
        <fullName evidence="5">G domain-containing protein</fullName>
    </recommendedName>
</protein>